<evidence type="ECO:0000313" key="2">
    <source>
        <dbReference type="Proteomes" id="UP000515158"/>
    </source>
</evidence>
<feature type="compositionally biased region" description="Polar residues" evidence="1">
    <location>
        <begin position="84"/>
        <end position="98"/>
    </location>
</feature>
<sequence length="145" mass="16137">MSAFNGKRKHQSPSKLPARSNVDYHRKLSGLKRVIKDIVLENAYLCDEVAQVHEDTLVLKEEVRSLLKRLHQIEASAGIESTLQPLGFSSQDGQTSSPAPKKTVKRRAVPDEEVNGSALPHVYKQKVGGKNKAIKEEHFEVDIAD</sequence>
<feature type="region of interest" description="Disordered" evidence="1">
    <location>
        <begin position="1"/>
        <end position="23"/>
    </location>
</feature>
<evidence type="ECO:0000256" key="1">
    <source>
        <dbReference type="SAM" id="MobiDB-lite"/>
    </source>
</evidence>
<organism evidence="3">
    <name type="scientific">Thrips palmi</name>
    <name type="common">Melon thrips</name>
    <dbReference type="NCBI Taxonomy" id="161013"/>
    <lineage>
        <taxon>Eukaryota</taxon>
        <taxon>Metazoa</taxon>
        <taxon>Ecdysozoa</taxon>
        <taxon>Arthropoda</taxon>
        <taxon>Hexapoda</taxon>
        <taxon>Insecta</taxon>
        <taxon>Pterygota</taxon>
        <taxon>Neoptera</taxon>
        <taxon>Paraneoptera</taxon>
        <taxon>Thysanoptera</taxon>
        <taxon>Terebrantia</taxon>
        <taxon>Thripoidea</taxon>
        <taxon>Thripidae</taxon>
        <taxon>Thrips</taxon>
    </lineage>
</organism>
<feature type="region of interest" description="Disordered" evidence="1">
    <location>
        <begin position="84"/>
        <end position="122"/>
    </location>
</feature>
<accession>A0A6P8Z1I4</accession>
<protein>
    <submittedName>
        <fullName evidence="3">Uncharacterized protein LOC117646556</fullName>
    </submittedName>
</protein>
<dbReference type="InParanoid" id="A0A6P8Z1I4"/>
<gene>
    <name evidence="3" type="primary">LOC117646556</name>
</gene>
<keyword evidence="2" id="KW-1185">Reference proteome</keyword>
<proteinExistence type="predicted"/>
<dbReference type="RefSeq" id="XP_034243486.1">
    <property type="nucleotide sequence ID" value="XM_034387595.1"/>
</dbReference>
<name>A0A6P8Z1I4_THRPL</name>
<dbReference type="KEGG" id="tpal:117646556"/>
<dbReference type="Proteomes" id="UP000515158">
    <property type="component" value="Unplaced"/>
</dbReference>
<dbReference type="AlphaFoldDB" id="A0A6P8Z1I4"/>
<reference evidence="3" key="1">
    <citation type="submission" date="2025-08" db="UniProtKB">
        <authorList>
            <consortium name="RefSeq"/>
        </authorList>
    </citation>
    <scope>IDENTIFICATION</scope>
    <source>
        <tissue evidence="3">Total insect</tissue>
    </source>
</reference>
<feature type="compositionally biased region" description="Basic residues" evidence="1">
    <location>
        <begin position="1"/>
        <end position="12"/>
    </location>
</feature>
<dbReference type="GeneID" id="117646556"/>
<evidence type="ECO:0000313" key="3">
    <source>
        <dbReference type="RefSeq" id="XP_034243486.1"/>
    </source>
</evidence>
<dbReference type="OrthoDB" id="285793at2759"/>